<protein>
    <submittedName>
        <fullName evidence="2">Uncharacterized protein</fullName>
    </submittedName>
</protein>
<dbReference type="Proteomes" id="UP000483820">
    <property type="component" value="Chromosome X"/>
</dbReference>
<feature type="transmembrane region" description="Helical" evidence="1">
    <location>
        <begin position="46"/>
        <end position="69"/>
    </location>
</feature>
<reference evidence="2 3" key="1">
    <citation type="submission" date="2019-12" db="EMBL/GenBank/DDBJ databases">
        <title>Chromosome-level assembly of the Caenorhabditis remanei genome.</title>
        <authorList>
            <person name="Teterina A.A."/>
            <person name="Willis J.H."/>
            <person name="Phillips P.C."/>
        </authorList>
    </citation>
    <scope>NUCLEOTIDE SEQUENCE [LARGE SCALE GENOMIC DNA]</scope>
    <source>
        <strain evidence="2 3">PX506</strain>
        <tissue evidence="2">Whole organism</tissue>
    </source>
</reference>
<evidence type="ECO:0000313" key="3">
    <source>
        <dbReference type="Proteomes" id="UP000483820"/>
    </source>
</evidence>
<dbReference type="GeneID" id="9813695"/>
<dbReference type="KEGG" id="crq:GCK72_026141"/>
<keyword evidence="1" id="KW-0472">Membrane</keyword>
<accession>A0A6A5G4D8</accession>
<proteinExistence type="predicted"/>
<evidence type="ECO:0000256" key="1">
    <source>
        <dbReference type="SAM" id="Phobius"/>
    </source>
</evidence>
<gene>
    <name evidence="2" type="ORF">GCK72_026141</name>
</gene>
<keyword evidence="1" id="KW-0812">Transmembrane</keyword>
<organism evidence="2 3">
    <name type="scientific">Caenorhabditis remanei</name>
    <name type="common">Caenorhabditis vulgaris</name>
    <dbReference type="NCBI Taxonomy" id="31234"/>
    <lineage>
        <taxon>Eukaryota</taxon>
        <taxon>Metazoa</taxon>
        <taxon>Ecdysozoa</taxon>
        <taxon>Nematoda</taxon>
        <taxon>Chromadorea</taxon>
        <taxon>Rhabditida</taxon>
        <taxon>Rhabditina</taxon>
        <taxon>Rhabditomorpha</taxon>
        <taxon>Rhabditoidea</taxon>
        <taxon>Rhabditidae</taxon>
        <taxon>Peloderinae</taxon>
        <taxon>Caenorhabditis</taxon>
    </lineage>
</organism>
<sequence>MGAGPTRVFPTSQFEETERHELGFNDEEIDPANIVYPTEYETFAHLGLLLCCTIGILTSILFISFATAVELTTERSSKTS</sequence>
<dbReference type="CTD" id="9813695"/>
<dbReference type="EMBL" id="WUAV01000006">
    <property type="protein sequence ID" value="KAF1749673.1"/>
    <property type="molecule type" value="Genomic_DNA"/>
</dbReference>
<comment type="caution">
    <text evidence="2">The sequence shown here is derived from an EMBL/GenBank/DDBJ whole genome shotgun (WGS) entry which is preliminary data.</text>
</comment>
<dbReference type="RefSeq" id="XP_003101902.2">
    <property type="nucleotide sequence ID" value="XM_003101854.2"/>
</dbReference>
<dbReference type="AlphaFoldDB" id="A0A6A5G4D8"/>
<keyword evidence="1" id="KW-1133">Transmembrane helix</keyword>
<name>A0A6A5G4D8_CAERE</name>
<evidence type="ECO:0000313" key="2">
    <source>
        <dbReference type="EMBL" id="KAF1749673.1"/>
    </source>
</evidence>